<feature type="transmembrane region" description="Helical" evidence="1">
    <location>
        <begin position="117"/>
        <end position="139"/>
    </location>
</feature>
<comment type="caution">
    <text evidence="2">The sequence shown here is derived from an EMBL/GenBank/DDBJ whole genome shotgun (WGS) entry which is preliminary data.</text>
</comment>
<keyword evidence="1" id="KW-0472">Membrane</keyword>
<keyword evidence="3" id="KW-1185">Reference proteome</keyword>
<proteinExistence type="predicted"/>
<dbReference type="RefSeq" id="WP_331207248.1">
    <property type="nucleotide sequence ID" value="NZ_JAZGQL010000005.1"/>
</dbReference>
<evidence type="ECO:0000256" key="1">
    <source>
        <dbReference type="SAM" id="Phobius"/>
    </source>
</evidence>
<evidence type="ECO:0000313" key="2">
    <source>
        <dbReference type="EMBL" id="MEE6306930.1"/>
    </source>
</evidence>
<name>A0ABU7SAG2_9ACTN</name>
<evidence type="ECO:0000313" key="3">
    <source>
        <dbReference type="Proteomes" id="UP001339911"/>
    </source>
</evidence>
<gene>
    <name evidence="2" type="ORF">V1634_08850</name>
</gene>
<dbReference type="Proteomes" id="UP001339911">
    <property type="component" value="Unassembled WGS sequence"/>
</dbReference>
<feature type="transmembrane region" description="Helical" evidence="1">
    <location>
        <begin position="229"/>
        <end position="249"/>
    </location>
</feature>
<keyword evidence="1" id="KW-0812">Transmembrane</keyword>
<feature type="transmembrane region" description="Helical" evidence="1">
    <location>
        <begin position="151"/>
        <end position="174"/>
    </location>
</feature>
<feature type="transmembrane region" description="Helical" evidence="1">
    <location>
        <begin position="85"/>
        <end position="105"/>
    </location>
</feature>
<sequence length="252" mass="25574">MPGDSAPENWRTTFAAEARRRGVPGAEIRAALAEVDAYCAEPGADPADPAVDPAEAFGEPAEYAAALAHGLRSAGPPPHGRRSPWLGGFVAASTLVGVMALLAGVEALTGYGTAELTVGQFGSALAGVAGTVLAVALLFRPGQAYRPAPDWRFGLVGAAAIACTTVPVLVWQQVAVRVPGWLPLGAGVLLLVAAWWPLASGRLSAGPPPGATPGTAAERPDRRTRFVRWSLPVALLCVLVVAVLLGGGGGTP</sequence>
<protein>
    <recommendedName>
        <fullName evidence="4">DUF1707 domain-containing protein</fullName>
    </recommendedName>
</protein>
<reference evidence="2 3" key="1">
    <citation type="submission" date="2024-01" db="EMBL/GenBank/DDBJ databases">
        <title>Genome insights into Plantactinospora veratri sp. nov.</title>
        <authorList>
            <person name="Wang L."/>
        </authorList>
    </citation>
    <scope>NUCLEOTIDE SEQUENCE [LARGE SCALE GENOMIC DNA]</scope>
    <source>
        <strain evidence="2 3">NEAU-FHS4</strain>
    </source>
</reference>
<organism evidence="2 3">
    <name type="scientific">Plantactinospora veratri</name>
    <dbReference type="NCBI Taxonomy" id="1436122"/>
    <lineage>
        <taxon>Bacteria</taxon>
        <taxon>Bacillati</taxon>
        <taxon>Actinomycetota</taxon>
        <taxon>Actinomycetes</taxon>
        <taxon>Micromonosporales</taxon>
        <taxon>Micromonosporaceae</taxon>
        <taxon>Plantactinospora</taxon>
    </lineage>
</organism>
<dbReference type="EMBL" id="JAZGQL010000005">
    <property type="protein sequence ID" value="MEE6306930.1"/>
    <property type="molecule type" value="Genomic_DNA"/>
</dbReference>
<keyword evidence="1" id="KW-1133">Transmembrane helix</keyword>
<evidence type="ECO:0008006" key="4">
    <source>
        <dbReference type="Google" id="ProtNLM"/>
    </source>
</evidence>
<feature type="transmembrane region" description="Helical" evidence="1">
    <location>
        <begin position="180"/>
        <end position="198"/>
    </location>
</feature>
<accession>A0ABU7SAG2</accession>